<keyword evidence="3" id="KW-1185">Reference proteome</keyword>
<dbReference type="InterPro" id="IPR000182">
    <property type="entry name" value="GNAT_dom"/>
</dbReference>
<dbReference type="Proteomes" id="UP001139353">
    <property type="component" value="Unassembled WGS sequence"/>
</dbReference>
<dbReference type="AlphaFoldDB" id="A0A9X1YI17"/>
<reference evidence="2" key="1">
    <citation type="submission" date="2021-11" db="EMBL/GenBank/DDBJ databases">
        <title>BS-T2-15 a new species belonging to the Comamonadaceae family isolated from the soil of a French oak forest.</title>
        <authorList>
            <person name="Mieszkin S."/>
            <person name="Alain K."/>
        </authorList>
    </citation>
    <scope>NUCLEOTIDE SEQUENCE</scope>
    <source>
        <strain evidence="2">BS-T2-15</strain>
    </source>
</reference>
<dbReference type="SUPFAM" id="SSF55729">
    <property type="entry name" value="Acyl-CoA N-acyltransferases (Nat)"/>
    <property type="match status" value="1"/>
</dbReference>
<dbReference type="PANTHER" id="PTHR43792">
    <property type="entry name" value="GNAT FAMILY, PUTATIVE (AFU_ORTHOLOGUE AFUA_3G00765)-RELATED-RELATED"/>
    <property type="match status" value="1"/>
</dbReference>
<dbReference type="InterPro" id="IPR051531">
    <property type="entry name" value="N-acetyltransferase"/>
</dbReference>
<gene>
    <name evidence="2" type="ORF">LPC04_11290</name>
</gene>
<dbReference type="RefSeq" id="WP_275682318.1">
    <property type="nucleotide sequence ID" value="NZ_JAJLJH010000002.1"/>
</dbReference>
<evidence type="ECO:0000259" key="1">
    <source>
        <dbReference type="PROSITE" id="PS51186"/>
    </source>
</evidence>
<comment type="caution">
    <text evidence="2">The sequence shown here is derived from an EMBL/GenBank/DDBJ whole genome shotgun (WGS) entry which is preliminary data.</text>
</comment>
<dbReference type="Gene3D" id="3.40.630.30">
    <property type="match status" value="1"/>
</dbReference>
<protein>
    <submittedName>
        <fullName evidence="2">GNAT family N-acetyltransferase</fullName>
    </submittedName>
</protein>
<sequence>MSTLETARLRLEPLRDEHLDGLHALNSDPEVMRYISGEPETREQTLAVIARVKARWLEVGYSWWAFVERDSGEIVGAGCLQNLRREATPLPDPACPLEIGWRLRRDAQGRGYASEAAVAICDFAFDARHADELLAVCHPDNVASAKVMQRIGMQPQGLQHWYGKEVTTYRIDAATWHANAATRSARPAR</sequence>
<dbReference type="Pfam" id="PF13302">
    <property type="entry name" value="Acetyltransf_3"/>
    <property type="match status" value="1"/>
</dbReference>
<dbReference type="GO" id="GO:0016747">
    <property type="term" value="F:acyltransferase activity, transferring groups other than amino-acyl groups"/>
    <property type="evidence" value="ECO:0007669"/>
    <property type="project" value="InterPro"/>
</dbReference>
<dbReference type="InterPro" id="IPR016181">
    <property type="entry name" value="Acyl_CoA_acyltransferase"/>
</dbReference>
<accession>A0A9X1YI17</accession>
<dbReference type="EMBL" id="JAJLJH010000002">
    <property type="protein sequence ID" value="MCK9686291.1"/>
    <property type="molecule type" value="Genomic_DNA"/>
</dbReference>
<evidence type="ECO:0000313" key="3">
    <source>
        <dbReference type="Proteomes" id="UP001139353"/>
    </source>
</evidence>
<feature type="domain" description="N-acetyltransferase" evidence="1">
    <location>
        <begin position="9"/>
        <end position="174"/>
    </location>
</feature>
<dbReference type="PROSITE" id="PS51186">
    <property type="entry name" value="GNAT"/>
    <property type="match status" value="1"/>
</dbReference>
<organism evidence="2 3">
    <name type="scientific">Scleromatobacter humisilvae</name>
    <dbReference type="NCBI Taxonomy" id="2897159"/>
    <lineage>
        <taxon>Bacteria</taxon>
        <taxon>Pseudomonadati</taxon>
        <taxon>Pseudomonadota</taxon>
        <taxon>Betaproteobacteria</taxon>
        <taxon>Burkholderiales</taxon>
        <taxon>Sphaerotilaceae</taxon>
        <taxon>Scleromatobacter</taxon>
    </lineage>
</organism>
<name>A0A9X1YI17_9BURK</name>
<evidence type="ECO:0000313" key="2">
    <source>
        <dbReference type="EMBL" id="MCK9686291.1"/>
    </source>
</evidence>
<dbReference type="PANTHER" id="PTHR43792:SF1">
    <property type="entry name" value="N-ACETYLTRANSFERASE DOMAIN-CONTAINING PROTEIN"/>
    <property type="match status" value="1"/>
</dbReference>
<proteinExistence type="predicted"/>